<comment type="caution">
    <text evidence="3">The sequence shown here is derived from an EMBL/GenBank/DDBJ whole genome shotgun (WGS) entry which is preliminary data.</text>
</comment>
<name>A0A420YNK4_9PEZI</name>
<protein>
    <recommendedName>
        <fullName evidence="5">t-SNARE coiled-coil homology domain-containing protein</fullName>
    </recommendedName>
</protein>
<gene>
    <name evidence="3" type="ORF">DL546_008437</name>
</gene>
<evidence type="ECO:0008006" key="5">
    <source>
        <dbReference type="Google" id="ProtNLM"/>
    </source>
</evidence>
<sequence length="254" mass="27820">MSSAGQHNAGNPSTTTINSPASVVATSGQPAFNTSELDISKRDLVNMVINGVQGLVLDNDVRHREYSNQLARFRMDQTAQLQGVHNTVTQVKNVVRPLASANLVQRLDTLEQFCHNQNEVHNSLAGLPDRVDSLSDRVDSLSGRVDSLSDRVDSLSDRVDSLSDRVNSISVRVEAMEVAVRELNTRMQVMEVAVGELNTRMQAMEVGLEALNARVQAVEVRLDQSLELIKGMFQRIDANFGALRADIARLGQTA</sequence>
<organism evidence="3 4">
    <name type="scientific">Coniochaeta pulveracea</name>
    <dbReference type="NCBI Taxonomy" id="177199"/>
    <lineage>
        <taxon>Eukaryota</taxon>
        <taxon>Fungi</taxon>
        <taxon>Dikarya</taxon>
        <taxon>Ascomycota</taxon>
        <taxon>Pezizomycotina</taxon>
        <taxon>Sordariomycetes</taxon>
        <taxon>Sordariomycetidae</taxon>
        <taxon>Coniochaetales</taxon>
        <taxon>Coniochaetaceae</taxon>
        <taxon>Coniochaeta</taxon>
    </lineage>
</organism>
<reference evidence="3 4" key="1">
    <citation type="submission" date="2018-08" db="EMBL/GenBank/DDBJ databases">
        <title>Draft genome of the lignicolous fungus Coniochaeta pulveracea.</title>
        <authorList>
            <person name="Borstlap C.J."/>
            <person name="De Witt R.N."/>
            <person name="Botha A."/>
            <person name="Volschenk H."/>
        </authorList>
    </citation>
    <scope>NUCLEOTIDE SEQUENCE [LARGE SCALE GENOMIC DNA]</scope>
    <source>
        <strain evidence="3 4">CAB683</strain>
    </source>
</reference>
<dbReference type="Proteomes" id="UP000275385">
    <property type="component" value="Unassembled WGS sequence"/>
</dbReference>
<dbReference type="AlphaFoldDB" id="A0A420YNK4"/>
<proteinExistence type="predicted"/>
<evidence type="ECO:0000313" key="4">
    <source>
        <dbReference type="Proteomes" id="UP000275385"/>
    </source>
</evidence>
<dbReference type="Gene3D" id="1.20.5.340">
    <property type="match status" value="1"/>
</dbReference>
<feature type="coiled-coil region" evidence="1">
    <location>
        <begin position="131"/>
        <end position="165"/>
    </location>
</feature>
<dbReference type="Gene3D" id="1.20.5.170">
    <property type="match status" value="1"/>
</dbReference>
<accession>A0A420YNK4</accession>
<evidence type="ECO:0000256" key="2">
    <source>
        <dbReference type="SAM" id="MobiDB-lite"/>
    </source>
</evidence>
<dbReference type="EMBL" id="QVQW01000001">
    <property type="protein sequence ID" value="RKU49497.1"/>
    <property type="molecule type" value="Genomic_DNA"/>
</dbReference>
<evidence type="ECO:0000313" key="3">
    <source>
        <dbReference type="EMBL" id="RKU49497.1"/>
    </source>
</evidence>
<keyword evidence="4" id="KW-1185">Reference proteome</keyword>
<keyword evidence="1" id="KW-0175">Coiled coil</keyword>
<feature type="region of interest" description="Disordered" evidence="2">
    <location>
        <begin position="1"/>
        <end position="22"/>
    </location>
</feature>
<dbReference type="SUPFAM" id="SSF57997">
    <property type="entry name" value="Tropomyosin"/>
    <property type="match status" value="1"/>
</dbReference>
<evidence type="ECO:0000256" key="1">
    <source>
        <dbReference type="SAM" id="Coils"/>
    </source>
</evidence>
<dbReference type="STRING" id="177199.A0A420YNK4"/>